<organism evidence="1 2">
    <name type="scientific">Pomacea canaliculata</name>
    <name type="common">Golden apple snail</name>
    <dbReference type="NCBI Taxonomy" id="400727"/>
    <lineage>
        <taxon>Eukaryota</taxon>
        <taxon>Metazoa</taxon>
        <taxon>Spiralia</taxon>
        <taxon>Lophotrochozoa</taxon>
        <taxon>Mollusca</taxon>
        <taxon>Gastropoda</taxon>
        <taxon>Caenogastropoda</taxon>
        <taxon>Architaenioglossa</taxon>
        <taxon>Ampullarioidea</taxon>
        <taxon>Ampullariidae</taxon>
        <taxon>Pomacea</taxon>
    </lineage>
</organism>
<keyword evidence="2" id="KW-1185">Reference proteome</keyword>
<dbReference type="SUPFAM" id="SSF53756">
    <property type="entry name" value="UDP-Glycosyltransferase/glycogen phosphorylase"/>
    <property type="match status" value="1"/>
</dbReference>
<name>A0A2T7PDG0_POMCA</name>
<dbReference type="CDD" id="cd03801">
    <property type="entry name" value="GT4_PimA-like"/>
    <property type="match status" value="1"/>
</dbReference>
<gene>
    <name evidence="1" type="ORF">C0Q70_06866</name>
</gene>
<reference evidence="1 2" key="1">
    <citation type="submission" date="2018-04" db="EMBL/GenBank/DDBJ databases">
        <title>The genome of golden apple snail Pomacea canaliculata provides insight into stress tolerance and invasive adaptation.</title>
        <authorList>
            <person name="Liu C."/>
            <person name="Liu B."/>
            <person name="Ren Y."/>
            <person name="Zhang Y."/>
            <person name="Wang H."/>
            <person name="Li S."/>
            <person name="Jiang F."/>
            <person name="Yin L."/>
            <person name="Zhang G."/>
            <person name="Qian W."/>
            <person name="Fan W."/>
        </authorList>
    </citation>
    <scope>NUCLEOTIDE SEQUENCE [LARGE SCALE GENOMIC DNA]</scope>
    <source>
        <strain evidence="1">SZHN2017</strain>
        <tissue evidence="1">Muscle</tissue>
    </source>
</reference>
<protein>
    <submittedName>
        <fullName evidence="1">Uncharacterized protein</fullName>
    </submittedName>
</protein>
<dbReference type="STRING" id="400727.A0A2T7PDG0"/>
<sequence>MPSALLLLSPCRLKGGNFGTIFRIRSHLEKHGYNCHLWDPQNVEKCGGINVLLNQYKIDLVLGIHAYHAGRFMKDSNVPYILILGGTDVNEFSKEEKYQKVMTAAIYKARYVVAFSESLQSRALSLWKPDCIDFVAEWHEENSRIFLVIIGHVADDSYFRNDFEPALNRCKGVVHIPGLSTACAHASMQQVFALVNSSQSEGMSLAILEAMKMKLPVLARDIPGNSSIIQDGRNGLLFSTPEEFREKASALMQNPLQRQHLVTQAEEFIASHHNIEQEDAAYQKLIVSCQFPTGPAVNGYS</sequence>
<dbReference type="Pfam" id="PF13692">
    <property type="entry name" value="Glyco_trans_1_4"/>
    <property type="match status" value="1"/>
</dbReference>
<proteinExistence type="predicted"/>
<dbReference type="Proteomes" id="UP000245119">
    <property type="component" value="Linkage Group LG4"/>
</dbReference>
<dbReference type="EMBL" id="PZQS01000004">
    <property type="protein sequence ID" value="PVD31454.1"/>
    <property type="molecule type" value="Genomic_DNA"/>
</dbReference>
<dbReference type="PANTHER" id="PTHR46660">
    <property type="match status" value="1"/>
</dbReference>
<evidence type="ECO:0000313" key="1">
    <source>
        <dbReference type="EMBL" id="PVD31454.1"/>
    </source>
</evidence>
<dbReference type="AlphaFoldDB" id="A0A2T7PDG0"/>
<dbReference type="Gene3D" id="3.40.50.2000">
    <property type="entry name" value="Glycogen Phosphorylase B"/>
    <property type="match status" value="2"/>
</dbReference>
<accession>A0A2T7PDG0</accession>
<dbReference type="PANTHER" id="PTHR46660:SF2">
    <property type="entry name" value="GLYCOSYLTRANSFERASE 1 DOMAIN-CONTAINING PROTEIN 1"/>
    <property type="match status" value="1"/>
</dbReference>
<dbReference type="InterPro" id="IPR052622">
    <property type="entry name" value="Glycosyltransferase_G1"/>
</dbReference>
<dbReference type="OrthoDB" id="512920at2759"/>
<evidence type="ECO:0000313" key="2">
    <source>
        <dbReference type="Proteomes" id="UP000245119"/>
    </source>
</evidence>
<comment type="caution">
    <text evidence="1">The sequence shown here is derived from an EMBL/GenBank/DDBJ whole genome shotgun (WGS) entry which is preliminary data.</text>
</comment>